<name>A0A4S2MKA2_9PEZI</name>
<dbReference type="Proteomes" id="UP000298138">
    <property type="component" value="Unassembled WGS sequence"/>
</dbReference>
<evidence type="ECO:0000313" key="1">
    <source>
        <dbReference type="EMBL" id="TGZ77362.1"/>
    </source>
</evidence>
<protein>
    <submittedName>
        <fullName evidence="1">Uncharacterized protein</fullName>
    </submittedName>
</protein>
<proteinExistence type="predicted"/>
<dbReference type="InParanoid" id="A0A4S2MKA2"/>
<keyword evidence="2" id="KW-1185">Reference proteome</keyword>
<reference evidence="1 2" key="1">
    <citation type="submission" date="2019-04" db="EMBL/GenBank/DDBJ databases">
        <title>Comparative genomics and transcriptomics to analyze fruiting body development in filamentous ascomycetes.</title>
        <authorList>
            <consortium name="DOE Joint Genome Institute"/>
            <person name="Lutkenhaus R."/>
            <person name="Traeger S."/>
            <person name="Breuer J."/>
            <person name="Kuo A."/>
            <person name="Lipzen A."/>
            <person name="Pangilinan J."/>
            <person name="Dilworth D."/>
            <person name="Sandor L."/>
            <person name="Poggeler S."/>
            <person name="Barry K."/>
            <person name="Grigoriev I.V."/>
            <person name="Nowrousian M."/>
        </authorList>
    </citation>
    <scope>NUCLEOTIDE SEQUENCE [LARGE SCALE GENOMIC DNA]</scope>
    <source>
        <strain evidence="1 2">CBS 389.68</strain>
    </source>
</reference>
<dbReference type="EMBL" id="ML220154">
    <property type="protein sequence ID" value="TGZ77362.1"/>
    <property type="molecule type" value="Genomic_DNA"/>
</dbReference>
<sequence>MCLKTFTSQLGCSEPCDWSSSVKLEYRSSHAVLIVGKHGCTPRKELLCLTGDAVTAAAAQIWTRERAT</sequence>
<dbReference type="AlphaFoldDB" id="A0A4S2MKA2"/>
<evidence type="ECO:0000313" key="2">
    <source>
        <dbReference type="Proteomes" id="UP000298138"/>
    </source>
</evidence>
<gene>
    <name evidence="1" type="ORF">EX30DRAFT_344148</name>
</gene>
<organism evidence="1 2">
    <name type="scientific">Ascodesmis nigricans</name>
    <dbReference type="NCBI Taxonomy" id="341454"/>
    <lineage>
        <taxon>Eukaryota</taxon>
        <taxon>Fungi</taxon>
        <taxon>Dikarya</taxon>
        <taxon>Ascomycota</taxon>
        <taxon>Pezizomycotina</taxon>
        <taxon>Pezizomycetes</taxon>
        <taxon>Pezizales</taxon>
        <taxon>Ascodesmidaceae</taxon>
        <taxon>Ascodesmis</taxon>
    </lineage>
</organism>
<accession>A0A4S2MKA2</accession>